<dbReference type="InterPro" id="IPR006935">
    <property type="entry name" value="Helicase/UvrB_N"/>
</dbReference>
<dbReference type="FunFam" id="3.40.50.300:FF:000893">
    <property type="entry name" value="Interferon-induced with helicase C domain 1"/>
    <property type="match status" value="1"/>
</dbReference>
<dbReference type="PANTHER" id="PTHR14074">
    <property type="entry name" value="HELICASE WITH DEATH DOMAIN-RELATED"/>
    <property type="match status" value="1"/>
</dbReference>
<evidence type="ECO:0000259" key="12">
    <source>
        <dbReference type="PROSITE" id="PS51194"/>
    </source>
</evidence>
<keyword evidence="4" id="KW-0399">Innate immunity</keyword>
<evidence type="ECO:0000259" key="13">
    <source>
        <dbReference type="PROSITE" id="PS51789"/>
    </source>
</evidence>
<feature type="domain" description="RLR CTR" evidence="13">
    <location>
        <begin position="786"/>
        <end position="919"/>
    </location>
</feature>
<feature type="domain" description="Helicase C-terminal" evidence="12">
    <location>
        <begin position="693"/>
        <end position="865"/>
    </location>
</feature>
<sequence length="924" mass="104614">MSSDGCSADKNFCYLISCFRARVKMYIQVEPVLDYLTFLPAEVKEQIQRTAATTGNMQAADLLLDTLEKGVWPLGWARMFVDALRLAGNPLAARYVNPDLTDLPSPSFENAHDECLQLLNLLQPTLVDKLLVTDVLDTCVEEELLTVEDRNRVSAAENNGNEAGVRELLKRIVQKENWFSTFLTVLRQTGNYALAQELTGTDYNESNEESENLSPEDGPEVKEPLHLVTDQPSLEVWDRENNSSEPSFADSSVASESDTSLAEGSVSCLDESLGHNSNMGSDSGTMGSDSDEENAVQRASPEPEMHLRPYQLEVAQPALEGKNIIICLPTGSGKTRVAAYIAKDHLDKKKKTSELGKVMVLVNKVPLVEQLFRKEFEPFLKKWYHVTRLSGDTQLKITFPEVVKSHDVIISTAQILENSLLNLEEGEDDGVQLSDFSLIIIDECHHTNKEAVYNNIMRRYLNQKLKNNRLEKKNKPVIPLPQILGLTASPGVGGAKKQAKAEEHILKICANLDAFTIKTVKENTNQLKDQIKEPCKKFVIADDTKEDPFKGKLLEIMTKIQTFCQISPMSDFGTQPYEQWLIQMEKKAAREGNRKDRVCAEHLRKYNEALQINDTIRMIDAYNHLETFYNDEKEKKFAVLGDDSDDDGDDEDAGDEKKPLKLDESDGFLMTLFLENKKMLKKLAVNPEHENEKLTKLRNTIMEQYTRAEESARGIIFTKTRQSAYALSQWITENEKFAEVGVKAHHLIGAGHSSEFKPMTQNEQKEVISKFRTGKINLLIATTVAEEGLDIKECNIVIRYGLVTNEIAMVQARGRARADESTYVLVAQRGSGVIEREAVNDFREKMMYKAIDRVQNMKPEEYTHKAWGTMMVHKGLDLPCLKIKNFVVVFKNDLPKKQYKKWVELPMTFPDLNYSEYCLFSDED</sequence>
<evidence type="ECO:0000256" key="6">
    <source>
        <dbReference type="ARBA" id="ARBA00022859"/>
    </source>
</evidence>
<dbReference type="InterPro" id="IPR001650">
    <property type="entry name" value="Helicase_C-like"/>
</dbReference>
<dbReference type="InterPro" id="IPR041204">
    <property type="entry name" value="RIG-I-like_C"/>
</dbReference>
<dbReference type="AlphaFoldDB" id="A0A384A7L3"/>
<dbReference type="PROSITE" id="PS51194">
    <property type="entry name" value="HELICASE_CTER"/>
    <property type="match status" value="1"/>
</dbReference>
<dbReference type="GeneID" id="103014106"/>
<dbReference type="FunFam" id="1.20.1320.30:FF:000001">
    <property type="entry name" value="Interferon-induced with helicase C domain 1"/>
    <property type="match status" value="1"/>
</dbReference>
<evidence type="ECO:0000256" key="7">
    <source>
        <dbReference type="ARBA" id="ARBA00023118"/>
    </source>
</evidence>
<gene>
    <name evidence="15" type="primary">IFIH1</name>
</gene>
<dbReference type="InterPro" id="IPR027417">
    <property type="entry name" value="P-loop_NTPase"/>
</dbReference>
<dbReference type="PROSITE" id="PS51789">
    <property type="entry name" value="RLR_CTR"/>
    <property type="match status" value="1"/>
</dbReference>
<comment type="similarity">
    <text evidence="1">Belongs to the helicase family. RLR subfamily.</text>
</comment>
<dbReference type="FunFam" id="1.10.533.10:FF:000084">
    <property type="entry name" value="Interferon-induced with helicase C domain 1"/>
    <property type="match status" value="1"/>
</dbReference>
<dbReference type="Pfam" id="PF18119">
    <property type="entry name" value="RIG-I_C"/>
    <property type="match status" value="1"/>
</dbReference>
<dbReference type="Pfam" id="PF00271">
    <property type="entry name" value="Helicase_C"/>
    <property type="match status" value="1"/>
</dbReference>
<organism evidence="14 15">
    <name type="scientific">Balaenoptera acutorostrata</name>
    <name type="common">Common minke whale</name>
    <name type="synonym">Balaena rostrata</name>
    <dbReference type="NCBI Taxonomy" id="9767"/>
    <lineage>
        <taxon>Eukaryota</taxon>
        <taxon>Metazoa</taxon>
        <taxon>Chordata</taxon>
        <taxon>Craniata</taxon>
        <taxon>Vertebrata</taxon>
        <taxon>Euteleostomi</taxon>
        <taxon>Mammalia</taxon>
        <taxon>Eutheria</taxon>
        <taxon>Laurasiatheria</taxon>
        <taxon>Artiodactyla</taxon>
        <taxon>Whippomorpha</taxon>
        <taxon>Cetacea</taxon>
        <taxon>Mysticeti</taxon>
        <taxon>Balaenopteridae</taxon>
        <taxon>Balaenoptera</taxon>
    </lineage>
</organism>
<dbReference type="SMART" id="SM00490">
    <property type="entry name" value="HELICc"/>
    <property type="match status" value="1"/>
</dbReference>
<dbReference type="PROSITE" id="PS51192">
    <property type="entry name" value="HELICASE_ATP_BIND_1"/>
    <property type="match status" value="1"/>
</dbReference>
<dbReference type="GO" id="GO:0003724">
    <property type="term" value="F:RNA helicase activity"/>
    <property type="evidence" value="ECO:0007669"/>
    <property type="project" value="UniProtKB-EC"/>
</dbReference>
<evidence type="ECO:0000256" key="8">
    <source>
        <dbReference type="ARBA" id="ARBA00049390"/>
    </source>
</evidence>
<dbReference type="Pfam" id="PF16739">
    <property type="entry name" value="CARD_2"/>
    <property type="match status" value="2"/>
</dbReference>
<evidence type="ECO:0000256" key="4">
    <source>
        <dbReference type="ARBA" id="ARBA00022588"/>
    </source>
</evidence>
<keyword evidence="3" id="KW-0597">Phosphoprotein</keyword>
<evidence type="ECO:0000313" key="14">
    <source>
        <dbReference type="Proteomes" id="UP001652580"/>
    </source>
</evidence>
<dbReference type="PANTHER" id="PTHR14074:SF14">
    <property type="entry name" value="INTERFERON-INDUCED HELICASE C DOMAIN-CONTAINING PROTEIN 1"/>
    <property type="match status" value="1"/>
</dbReference>
<dbReference type="CDD" id="cd08818">
    <property type="entry name" value="CARD_MDA5_r1"/>
    <property type="match status" value="1"/>
</dbReference>
<evidence type="ECO:0000256" key="10">
    <source>
        <dbReference type="SAM" id="MobiDB-lite"/>
    </source>
</evidence>
<dbReference type="GO" id="GO:0005524">
    <property type="term" value="F:ATP binding"/>
    <property type="evidence" value="ECO:0007669"/>
    <property type="project" value="InterPro"/>
</dbReference>
<dbReference type="Gene3D" id="3.40.50.300">
    <property type="entry name" value="P-loop containing nucleotide triphosphate hydrolases"/>
    <property type="match status" value="2"/>
</dbReference>
<dbReference type="SMART" id="SM00487">
    <property type="entry name" value="DEXDc"/>
    <property type="match status" value="1"/>
</dbReference>
<keyword evidence="7" id="KW-0051">Antiviral defense</keyword>
<dbReference type="GO" id="GO:0140374">
    <property type="term" value="P:antiviral innate immune response"/>
    <property type="evidence" value="ECO:0007669"/>
    <property type="project" value="TreeGrafter"/>
</dbReference>
<dbReference type="FunFam" id="3.40.50.300:FF:000736">
    <property type="entry name" value="Interferon-induced helicase C domain-containing protein 1"/>
    <property type="match status" value="1"/>
</dbReference>
<dbReference type="CTD" id="64135"/>
<evidence type="ECO:0000259" key="11">
    <source>
        <dbReference type="PROSITE" id="PS51192"/>
    </source>
</evidence>
<dbReference type="CDD" id="cd12090">
    <property type="entry name" value="MDA5_ID"/>
    <property type="match status" value="1"/>
</dbReference>
<evidence type="ECO:0000256" key="2">
    <source>
        <dbReference type="ARBA" id="ARBA00022499"/>
    </source>
</evidence>
<dbReference type="InterPro" id="IPR021673">
    <property type="entry name" value="RLR_CTR"/>
</dbReference>
<accession>A0A384A7L3</accession>
<comment type="caution">
    <text evidence="9">Lacks conserved residue(s) required for the propagation of feature annotation.</text>
</comment>
<dbReference type="GO" id="GO:0003727">
    <property type="term" value="F:single-stranded RNA binding"/>
    <property type="evidence" value="ECO:0007669"/>
    <property type="project" value="TreeGrafter"/>
</dbReference>
<keyword evidence="15" id="KW-0067">ATP-binding</keyword>
<protein>
    <submittedName>
        <fullName evidence="15">Interferon-induced helicase C domain-containing protein 1 isoform X4</fullName>
    </submittedName>
</protein>
<evidence type="ECO:0000256" key="9">
    <source>
        <dbReference type="PROSITE-ProRule" id="PRU01125"/>
    </source>
</evidence>
<dbReference type="GO" id="GO:0005737">
    <property type="term" value="C:cytoplasm"/>
    <property type="evidence" value="ECO:0007669"/>
    <property type="project" value="TreeGrafter"/>
</dbReference>
<evidence type="ECO:0000256" key="1">
    <source>
        <dbReference type="ARBA" id="ARBA00006866"/>
    </source>
</evidence>
<dbReference type="RefSeq" id="XP_007183244.1">
    <property type="nucleotide sequence ID" value="XM_007183182.3"/>
</dbReference>
<keyword evidence="15" id="KW-0347">Helicase</keyword>
<dbReference type="InterPro" id="IPR014001">
    <property type="entry name" value="Helicase_ATP-bd"/>
</dbReference>
<feature type="region of interest" description="Disordered" evidence="10">
    <location>
        <begin position="201"/>
        <end position="306"/>
    </location>
</feature>
<dbReference type="SUPFAM" id="SSF47986">
    <property type="entry name" value="DEATH domain"/>
    <property type="match status" value="1"/>
</dbReference>
<dbReference type="GO" id="GO:0016787">
    <property type="term" value="F:hydrolase activity"/>
    <property type="evidence" value="ECO:0007669"/>
    <property type="project" value="InterPro"/>
</dbReference>
<evidence type="ECO:0000256" key="5">
    <source>
        <dbReference type="ARBA" id="ARBA00022843"/>
    </source>
</evidence>
<comment type="catalytic activity">
    <reaction evidence="8">
        <text>ATP + H2O = ADP + phosphate + H(+)</text>
        <dbReference type="Rhea" id="RHEA:13065"/>
        <dbReference type="ChEBI" id="CHEBI:15377"/>
        <dbReference type="ChEBI" id="CHEBI:15378"/>
        <dbReference type="ChEBI" id="CHEBI:30616"/>
        <dbReference type="ChEBI" id="CHEBI:43474"/>
        <dbReference type="ChEBI" id="CHEBI:456216"/>
        <dbReference type="EC" id="3.6.4.13"/>
    </reaction>
    <physiologicalReaction direction="left-to-right" evidence="8">
        <dbReference type="Rhea" id="RHEA:13066"/>
    </physiologicalReaction>
</comment>
<dbReference type="InterPro" id="IPR011029">
    <property type="entry name" value="DEATH-like_dom_sf"/>
</dbReference>
<dbReference type="GO" id="GO:0008270">
    <property type="term" value="F:zinc ion binding"/>
    <property type="evidence" value="ECO:0007669"/>
    <property type="project" value="TreeGrafter"/>
</dbReference>
<name>A0A384A7L3_BALAC</name>
<keyword evidence="5" id="KW-0832">Ubl conjugation</keyword>
<feature type="domain" description="Helicase ATP-binding" evidence="11">
    <location>
        <begin position="315"/>
        <end position="508"/>
    </location>
</feature>
<keyword evidence="6" id="KW-0391">Immunity</keyword>
<dbReference type="Proteomes" id="UP001652580">
    <property type="component" value="Chromosome 8"/>
</dbReference>
<dbReference type="Gene3D" id="1.10.533.10">
    <property type="entry name" value="Death Domain, Fas"/>
    <property type="match status" value="2"/>
</dbReference>
<reference evidence="15" key="1">
    <citation type="submission" date="2025-08" db="UniProtKB">
        <authorList>
            <consortium name="RefSeq"/>
        </authorList>
    </citation>
    <scope>IDENTIFICATION</scope>
</reference>
<dbReference type="InterPro" id="IPR051363">
    <property type="entry name" value="RLR_Helicase"/>
</dbReference>
<keyword evidence="15" id="KW-0378">Hydrolase</keyword>
<evidence type="ECO:0000313" key="15">
    <source>
        <dbReference type="RefSeq" id="XP_007183244.1"/>
    </source>
</evidence>
<keyword evidence="2" id="KW-1017">Isopeptide bond</keyword>
<proteinExistence type="inferred from homology"/>
<feature type="region of interest" description="Disordered" evidence="10">
    <location>
        <begin position="639"/>
        <end position="661"/>
    </location>
</feature>
<evidence type="ECO:0000256" key="3">
    <source>
        <dbReference type="ARBA" id="ARBA00022553"/>
    </source>
</evidence>
<feature type="compositionally biased region" description="Low complexity" evidence="10">
    <location>
        <begin position="276"/>
        <end position="288"/>
    </location>
</feature>
<dbReference type="GO" id="GO:0039530">
    <property type="term" value="P:MDA-5 signaling pathway"/>
    <property type="evidence" value="ECO:0007669"/>
    <property type="project" value="TreeGrafter"/>
</dbReference>
<dbReference type="InterPro" id="IPR031964">
    <property type="entry name" value="CARD_dom"/>
</dbReference>
<dbReference type="Pfam" id="PF11648">
    <property type="entry name" value="RIG-I_C-RD"/>
    <property type="match status" value="1"/>
</dbReference>
<dbReference type="Gene3D" id="1.20.1320.30">
    <property type="match status" value="1"/>
</dbReference>
<keyword evidence="14" id="KW-1185">Reference proteome</keyword>
<dbReference type="CDD" id="cd18802">
    <property type="entry name" value="SF2_C_dicer"/>
    <property type="match status" value="1"/>
</dbReference>
<dbReference type="SUPFAM" id="SSF52540">
    <property type="entry name" value="P-loop containing nucleoside triphosphate hydrolases"/>
    <property type="match status" value="1"/>
</dbReference>
<feature type="compositionally biased region" description="Polar residues" evidence="10">
    <location>
        <begin position="243"/>
        <end position="262"/>
    </location>
</feature>
<dbReference type="GO" id="GO:0003677">
    <property type="term" value="F:DNA binding"/>
    <property type="evidence" value="ECO:0007669"/>
    <property type="project" value="InterPro"/>
</dbReference>
<dbReference type="Pfam" id="PF04851">
    <property type="entry name" value="ResIII"/>
    <property type="match status" value="1"/>
</dbReference>
<feature type="compositionally biased region" description="Acidic residues" evidence="10">
    <location>
        <begin position="642"/>
        <end position="654"/>
    </location>
</feature>
<dbReference type="GO" id="GO:0003725">
    <property type="term" value="F:double-stranded RNA binding"/>
    <property type="evidence" value="ECO:0007669"/>
    <property type="project" value="TreeGrafter"/>
</dbReference>
<keyword evidence="15" id="KW-0547">Nucleotide-binding</keyword>